<feature type="domain" description="Terminase large subunit gp17-like C-terminal" evidence="2">
    <location>
        <begin position="320"/>
        <end position="470"/>
    </location>
</feature>
<evidence type="ECO:0000313" key="3">
    <source>
        <dbReference type="EMBL" id="VAX17023.1"/>
    </source>
</evidence>
<dbReference type="Pfam" id="PF17289">
    <property type="entry name" value="Terminase_6C"/>
    <property type="match status" value="1"/>
</dbReference>
<dbReference type="EMBL" id="UOGA01000084">
    <property type="protein sequence ID" value="VAX17023.1"/>
    <property type="molecule type" value="Genomic_DNA"/>
</dbReference>
<sequence length="495" mass="54518">MVIKNRPGPGRLSDWLADPANFAEALFDLDGAPVKLDPWQADLLSSDAKLSVILKSRRVGGSWAMTARMFIRSQTIPRYSGVFVSMNREEARGKIEYTDEMHESLPASWKLKRVARSKDEIAFIDSSGRRSVLKSLAAKAPRGRGGDVGISELPHCLNAKSIYEGALHVTARKQSHQLTVESTPLGKGGPFYDLCRGRYPQFRRYEIPWWLCSALCVDIENASIEAPAMTTVERVTRFGMSALQSIYSSMPEPAFKQESELEFIEMESAVFSMELLLKCAEPEFGDTSSSPLVFKRVNGVPSDSDWAWLDHSRKGALIAGYDPARKNDKAALVIVDKFKGKMETRMIAVANGLTFRKQKEIIDRAIKSGVCSLRVDSTGMGMDISERLEAEYPETVKGVTFTAKSKQKMIAGAYNALTDRALVLPADRDLLKQIGSIREEVSDSGTTVYRSPSGVDGHGDMAWALLLAVEAARGGDEGAAPSYESVSRRGRWSAL</sequence>
<keyword evidence="1" id="KW-1188">Viral release from host cell</keyword>
<accession>A0A3B1BXJ4</accession>
<proteinExistence type="predicted"/>
<evidence type="ECO:0000256" key="1">
    <source>
        <dbReference type="ARBA" id="ARBA00022612"/>
    </source>
</evidence>
<dbReference type="Gene3D" id="3.30.420.240">
    <property type="match status" value="1"/>
</dbReference>
<gene>
    <name evidence="3" type="ORF">MNBD_NITROSPINAE04-850</name>
</gene>
<name>A0A3B1BXJ4_9ZZZZ</name>
<protein>
    <recommendedName>
        <fullName evidence="2">Terminase large subunit gp17-like C-terminal domain-containing protein</fullName>
    </recommendedName>
</protein>
<organism evidence="3">
    <name type="scientific">hydrothermal vent metagenome</name>
    <dbReference type="NCBI Taxonomy" id="652676"/>
    <lineage>
        <taxon>unclassified sequences</taxon>
        <taxon>metagenomes</taxon>
        <taxon>ecological metagenomes</taxon>
    </lineage>
</organism>
<dbReference type="InterPro" id="IPR035421">
    <property type="entry name" value="Terminase_6C"/>
</dbReference>
<dbReference type="InterPro" id="IPR027417">
    <property type="entry name" value="P-loop_NTPase"/>
</dbReference>
<reference evidence="3" key="1">
    <citation type="submission" date="2018-06" db="EMBL/GenBank/DDBJ databases">
        <authorList>
            <person name="Zhirakovskaya E."/>
        </authorList>
    </citation>
    <scope>NUCLEOTIDE SEQUENCE</scope>
</reference>
<dbReference type="AlphaFoldDB" id="A0A3B1BXJ4"/>
<dbReference type="Gene3D" id="3.40.50.300">
    <property type="entry name" value="P-loop containing nucleotide triphosphate hydrolases"/>
    <property type="match status" value="1"/>
</dbReference>
<evidence type="ECO:0000259" key="2">
    <source>
        <dbReference type="Pfam" id="PF17289"/>
    </source>
</evidence>